<gene>
    <name evidence="6" type="ordered locus">Spiaf_0788</name>
</gene>
<sequence>MQTTDLETLVSELRSDQEFMEGVASWLEIPEIPGDYRDLPADLRPELREGLTRRGIPKLYSHQAQAYEGVRNRQSTVIVTPTASGKTLSYNLPILQTILEQPETRALYLFPTKALSQDQQSELNELVQELEGAGSGSRIKVATYDGDTPSSVRTAARATGQIVISNPDMLHSGVLPNHPKWIQFLRNLRFVVIDEVHQYQGVFGSHTANLVRRLRRICRFYGADPVFVCCSATIGNPRELAENVVGLPMQLIDTSGAPQGRKHMILYNPPLVDRVQGIRRGIPAESRRLALRLLTRGIKTIVFARSRIYAELIAGYLNQSLHNVYTENQGIRVEAYRGGYLPGERRSIERGLREGTVHGVVSTNALELGIDIGGLDAAILGGYPGSIASVWQQAGRAGRSSSVALSILIAGSAPLDQYVMQHPDFCLAQSPEQGFVDPGNPYIRADHVKCAAFELPLQPGDEFFPDAEEYGEVLTETGVLRRTAGRYYWADRSYPAEGISLRSAVSENVVIIDRTKGKHRVIGEMDRVSAKELVFPKAIYLHRGEQYQVEELDLENRRCYVVESRVEYYTDALTKRRLQVLEEFETLDLPGARVRMVDLLVRSQAAKYKKIRFHTHENVGYGEISLPEEEMHTRAAVLLFYPDSAAGQALRAIAPESQPGVVARLGWLLRGVAPLLLLCRAGDLGSAERIRDPHFGVPALYLFDRYPGGTGLAEAIAARAGEILVAARDRVEQCSCSEGCPSCIGVRDQADEVDPNPRAAMRRFLAAWLAADAQGQAGHDRADHDQASLDRDVHDHTAREQVSPANGEHNGSG</sequence>
<dbReference type="CDD" id="cd18797">
    <property type="entry name" value="SF2_C_Hrq"/>
    <property type="match status" value="1"/>
</dbReference>
<dbReference type="PROSITE" id="PS51192">
    <property type="entry name" value="HELICASE_ATP_BIND_1"/>
    <property type="match status" value="1"/>
</dbReference>
<evidence type="ECO:0000259" key="5">
    <source>
        <dbReference type="PROSITE" id="PS51194"/>
    </source>
</evidence>
<proteinExistence type="predicted"/>
<protein>
    <submittedName>
        <fullName evidence="6">Helicase family protein with metal-binding cysteine cluster</fullName>
    </submittedName>
</protein>
<dbReference type="Pfam" id="PF09369">
    <property type="entry name" value="MZB"/>
    <property type="match status" value="1"/>
</dbReference>
<dbReference type="Proteomes" id="UP000007383">
    <property type="component" value="Chromosome"/>
</dbReference>
<dbReference type="GO" id="GO:0036297">
    <property type="term" value="P:interstrand cross-link repair"/>
    <property type="evidence" value="ECO:0007669"/>
    <property type="project" value="TreeGrafter"/>
</dbReference>
<keyword evidence="6" id="KW-0378">Hydrolase</keyword>
<feature type="region of interest" description="Disordered" evidence="3">
    <location>
        <begin position="775"/>
        <end position="813"/>
    </location>
</feature>
<keyword evidence="1" id="KW-0547">Nucleotide-binding</keyword>
<dbReference type="InterPro" id="IPR018973">
    <property type="entry name" value="MZB"/>
</dbReference>
<keyword evidence="2" id="KW-0067">ATP-binding</keyword>
<dbReference type="SMART" id="SM00487">
    <property type="entry name" value="DEXDc"/>
    <property type="match status" value="1"/>
</dbReference>
<evidence type="ECO:0000313" key="7">
    <source>
        <dbReference type="Proteomes" id="UP000007383"/>
    </source>
</evidence>
<feature type="domain" description="Helicase C-terminal" evidence="5">
    <location>
        <begin position="285"/>
        <end position="439"/>
    </location>
</feature>
<dbReference type="InterPro" id="IPR055227">
    <property type="entry name" value="HRQ1_WHD"/>
</dbReference>
<dbReference type="GO" id="GO:0003676">
    <property type="term" value="F:nucleic acid binding"/>
    <property type="evidence" value="ECO:0007669"/>
    <property type="project" value="InterPro"/>
</dbReference>
<organism evidence="6 7">
    <name type="scientific">Spirochaeta africana (strain ATCC 700263 / DSM 8902 / Z-7692)</name>
    <dbReference type="NCBI Taxonomy" id="889378"/>
    <lineage>
        <taxon>Bacteria</taxon>
        <taxon>Pseudomonadati</taxon>
        <taxon>Spirochaetota</taxon>
        <taxon>Spirochaetia</taxon>
        <taxon>Spirochaetales</taxon>
        <taxon>Spirochaetaceae</taxon>
        <taxon>Spirochaeta</taxon>
    </lineage>
</organism>
<dbReference type="RefSeq" id="WP_014454879.1">
    <property type="nucleotide sequence ID" value="NC_017098.1"/>
</dbReference>
<dbReference type="Gene3D" id="3.40.50.300">
    <property type="entry name" value="P-loop containing nucleotide triphosphate hydrolases"/>
    <property type="match status" value="2"/>
</dbReference>
<dbReference type="EMBL" id="CP003282">
    <property type="protein sequence ID" value="AFG36882.1"/>
    <property type="molecule type" value="Genomic_DNA"/>
</dbReference>
<dbReference type="Pfam" id="PF00271">
    <property type="entry name" value="Helicase_C"/>
    <property type="match status" value="1"/>
</dbReference>
<dbReference type="OrthoDB" id="9774462at2"/>
<dbReference type="GO" id="GO:0043138">
    <property type="term" value="F:3'-5' DNA helicase activity"/>
    <property type="evidence" value="ECO:0007669"/>
    <property type="project" value="TreeGrafter"/>
</dbReference>
<dbReference type="InterPro" id="IPR027417">
    <property type="entry name" value="P-loop_NTPase"/>
</dbReference>
<feature type="domain" description="Helicase ATP-binding" evidence="4">
    <location>
        <begin position="67"/>
        <end position="252"/>
    </location>
</feature>
<dbReference type="SUPFAM" id="SSF52540">
    <property type="entry name" value="P-loop containing nucleoside triphosphate hydrolases"/>
    <property type="match status" value="1"/>
</dbReference>
<name>H9UH89_SPIAZ</name>
<dbReference type="InterPro" id="IPR011545">
    <property type="entry name" value="DEAD/DEAH_box_helicase_dom"/>
</dbReference>
<evidence type="ECO:0000256" key="3">
    <source>
        <dbReference type="SAM" id="MobiDB-lite"/>
    </source>
</evidence>
<dbReference type="KEGG" id="sfc:Spiaf_0788"/>
<evidence type="ECO:0000256" key="2">
    <source>
        <dbReference type="ARBA" id="ARBA00022840"/>
    </source>
</evidence>
<dbReference type="PATRIC" id="fig|889378.3.peg.792"/>
<dbReference type="PANTHER" id="PTHR47957">
    <property type="entry name" value="ATP-DEPENDENT HELICASE HRQ1"/>
    <property type="match status" value="1"/>
</dbReference>
<dbReference type="PANTHER" id="PTHR47957:SF3">
    <property type="entry name" value="ATP-DEPENDENT HELICASE HRQ1"/>
    <property type="match status" value="1"/>
</dbReference>
<dbReference type="GO" id="GO:0006289">
    <property type="term" value="P:nucleotide-excision repair"/>
    <property type="evidence" value="ECO:0007669"/>
    <property type="project" value="TreeGrafter"/>
</dbReference>
<dbReference type="SMART" id="SM00490">
    <property type="entry name" value="HELICc"/>
    <property type="match status" value="1"/>
</dbReference>
<keyword evidence="6" id="KW-0347">Helicase</keyword>
<dbReference type="InterPro" id="IPR001650">
    <property type="entry name" value="Helicase_C-like"/>
</dbReference>
<keyword evidence="7" id="KW-1185">Reference proteome</keyword>
<dbReference type="STRING" id="889378.Spiaf_0788"/>
<dbReference type="GO" id="GO:0005524">
    <property type="term" value="F:ATP binding"/>
    <property type="evidence" value="ECO:0007669"/>
    <property type="project" value="UniProtKB-KW"/>
</dbReference>
<dbReference type="Pfam" id="PF22982">
    <property type="entry name" value="WHD_HRQ1"/>
    <property type="match status" value="1"/>
</dbReference>
<dbReference type="InterPro" id="IPR014001">
    <property type="entry name" value="Helicase_ATP-bd"/>
</dbReference>
<reference evidence="7" key="1">
    <citation type="journal article" date="2013" name="Stand. Genomic Sci.">
        <title>Complete genome sequence of the halophilic bacterium Spirochaeta africana type strain (Z-7692(T)) from the alkaline Lake Magadi in the East African Rift.</title>
        <authorList>
            <person name="Liolos K."/>
            <person name="Abt B."/>
            <person name="Scheuner C."/>
            <person name="Teshima H."/>
            <person name="Held B."/>
            <person name="Lapidus A."/>
            <person name="Nolan M."/>
            <person name="Lucas S."/>
            <person name="Deshpande S."/>
            <person name="Cheng J.F."/>
            <person name="Tapia R."/>
            <person name="Goodwin L.A."/>
            <person name="Pitluck S."/>
            <person name="Pagani I."/>
            <person name="Ivanova N."/>
            <person name="Mavromatis K."/>
            <person name="Mikhailova N."/>
            <person name="Huntemann M."/>
            <person name="Pati A."/>
            <person name="Chen A."/>
            <person name="Palaniappan K."/>
            <person name="Land M."/>
            <person name="Rohde M."/>
            <person name="Tindall B.J."/>
            <person name="Detter J.C."/>
            <person name="Goker M."/>
            <person name="Bristow J."/>
            <person name="Eisen J.A."/>
            <person name="Markowitz V."/>
            <person name="Hugenholtz P."/>
            <person name="Woyke T."/>
            <person name="Klenk H.P."/>
            <person name="Kyrpides N.C."/>
        </authorList>
    </citation>
    <scope>NUCLEOTIDE SEQUENCE</scope>
    <source>
        <strain evidence="7">ATCC 700263 / DSM 8902 / Z-7692</strain>
    </source>
</reference>
<dbReference type="AlphaFoldDB" id="H9UH89"/>
<evidence type="ECO:0000256" key="1">
    <source>
        <dbReference type="ARBA" id="ARBA00022741"/>
    </source>
</evidence>
<evidence type="ECO:0000259" key="4">
    <source>
        <dbReference type="PROSITE" id="PS51192"/>
    </source>
</evidence>
<dbReference type="HOGENOM" id="CLU_000809_3_2_12"/>
<accession>H9UH89</accession>
<dbReference type="CDD" id="cd17923">
    <property type="entry name" value="DEXHc_Hrq1-like"/>
    <property type="match status" value="1"/>
</dbReference>
<evidence type="ECO:0000313" key="6">
    <source>
        <dbReference type="EMBL" id="AFG36882.1"/>
    </source>
</evidence>
<dbReference type="Pfam" id="PF00270">
    <property type="entry name" value="DEAD"/>
    <property type="match status" value="1"/>
</dbReference>
<dbReference type="PROSITE" id="PS51194">
    <property type="entry name" value="HELICASE_CTER"/>
    <property type="match status" value="1"/>
</dbReference>
<dbReference type="eggNOG" id="COG1205">
    <property type="taxonomic scope" value="Bacteria"/>
</dbReference>
<feature type="compositionally biased region" description="Basic and acidic residues" evidence="3">
    <location>
        <begin position="778"/>
        <end position="799"/>
    </location>
</feature>